<dbReference type="SMART" id="SM00490">
    <property type="entry name" value="HELICc"/>
    <property type="match status" value="1"/>
</dbReference>
<comment type="similarity">
    <text evidence="3">Belongs to the helicase family. RecQ subfamily.</text>
</comment>
<keyword evidence="21" id="KW-1185">Reference proteome</keyword>
<dbReference type="GO" id="GO:0006260">
    <property type="term" value="P:DNA replication"/>
    <property type="evidence" value="ECO:0007669"/>
    <property type="project" value="InterPro"/>
</dbReference>
<comment type="cofactor">
    <cofactor evidence="1">
        <name>Mg(2+)</name>
        <dbReference type="ChEBI" id="CHEBI:18420"/>
    </cofactor>
</comment>
<dbReference type="SMART" id="SM00956">
    <property type="entry name" value="RQC"/>
    <property type="match status" value="1"/>
</dbReference>
<evidence type="ECO:0000256" key="8">
    <source>
        <dbReference type="ARBA" id="ARBA00022806"/>
    </source>
</evidence>
<dbReference type="EMBL" id="PGUY01000030">
    <property type="protein sequence ID" value="PLT30008.1"/>
    <property type="molecule type" value="Genomic_DNA"/>
</dbReference>
<dbReference type="Gene3D" id="1.10.10.10">
    <property type="entry name" value="Winged helix-like DNA-binding domain superfamily/Winged helix DNA-binding domain"/>
    <property type="match status" value="1"/>
</dbReference>
<dbReference type="InterPro" id="IPR004589">
    <property type="entry name" value="DNA_helicase_ATP-dep_RecQ"/>
</dbReference>
<keyword evidence="7" id="KW-0378">Hydrolase</keyword>
<evidence type="ECO:0000256" key="1">
    <source>
        <dbReference type="ARBA" id="ARBA00001946"/>
    </source>
</evidence>
<dbReference type="PANTHER" id="PTHR13710">
    <property type="entry name" value="DNA HELICASE RECQ FAMILY MEMBER"/>
    <property type="match status" value="1"/>
</dbReference>
<evidence type="ECO:0000256" key="4">
    <source>
        <dbReference type="ARBA" id="ARBA00022723"/>
    </source>
</evidence>
<dbReference type="SMART" id="SM00341">
    <property type="entry name" value="HRDC"/>
    <property type="match status" value="1"/>
</dbReference>
<dbReference type="Gene3D" id="3.40.50.300">
    <property type="entry name" value="P-loop containing nucleotide triphosphate hydrolases"/>
    <property type="match status" value="2"/>
</dbReference>
<dbReference type="PANTHER" id="PTHR13710:SF105">
    <property type="entry name" value="ATP-DEPENDENT DNA HELICASE Q1"/>
    <property type="match status" value="1"/>
</dbReference>
<keyword evidence="6" id="KW-0227">DNA damage</keyword>
<dbReference type="InterPro" id="IPR018982">
    <property type="entry name" value="RQC_domain"/>
</dbReference>
<dbReference type="InterPro" id="IPR036390">
    <property type="entry name" value="WH_DNA-bd_sf"/>
</dbReference>
<dbReference type="OrthoDB" id="9763310at2"/>
<dbReference type="GO" id="GO:0046872">
    <property type="term" value="F:metal ion binding"/>
    <property type="evidence" value="ECO:0007669"/>
    <property type="project" value="UniProtKB-KW"/>
</dbReference>
<dbReference type="FunFam" id="1.10.150.80:FF:000002">
    <property type="entry name" value="ATP-dependent DNA helicase RecQ"/>
    <property type="match status" value="1"/>
</dbReference>
<feature type="domain" description="Helicase ATP-binding" evidence="18">
    <location>
        <begin position="26"/>
        <end position="195"/>
    </location>
</feature>
<dbReference type="Pfam" id="PF00271">
    <property type="entry name" value="Helicase_C"/>
    <property type="match status" value="1"/>
</dbReference>
<gene>
    <name evidence="20" type="primary">recQ</name>
    <name evidence="20" type="ORF">CUU66_10050</name>
</gene>
<evidence type="ECO:0000256" key="7">
    <source>
        <dbReference type="ARBA" id="ARBA00022801"/>
    </source>
</evidence>
<evidence type="ECO:0000256" key="11">
    <source>
        <dbReference type="ARBA" id="ARBA00023125"/>
    </source>
</evidence>
<dbReference type="Pfam" id="PF00570">
    <property type="entry name" value="HRDC"/>
    <property type="match status" value="1"/>
</dbReference>
<evidence type="ECO:0000259" key="17">
    <source>
        <dbReference type="PROSITE" id="PS50967"/>
    </source>
</evidence>
<evidence type="ECO:0000256" key="15">
    <source>
        <dbReference type="ARBA" id="ARBA00034617"/>
    </source>
</evidence>
<dbReference type="FunFam" id="3.40.50.300:FF:000296">
    <property type="entry name" value="ATP-dependent DNA helicase RecQ"/>
    <property type="match status" value="1"/>
</dbReference>
<dbReference type="Pfam" id="PF14493">
    <property type="entry name" value="HTH_40"/>
    <property type="match status" value="1"/>
</dbReference>
<evidence type="ECO:0000256" key="12">
    <source>
        <dbReference type="ARBA" id="ARBA00023172"/>
    </source>
</evidence>
<keyword evidence="11" id="KW-0238">DNA-binding</keyword>
<dbReference type="CDD" id="cd17920">
    <property type="entry name" value="DEXHc_RecQ"/>
    <property type="match status" value="1"/>
</dbReference>
<dbReference type="Pfam" id="PF00270">
    <property type="entry name" value="DEAD"/>
    <property type="match status" value="1"/>
</dbReference>
<dbReference type="InterPro" id="IPR027417">
    <property type="entry name" value="P-loop_NTPase"/>
</dbReference>
<dbReference type="GO" id="GO:0006310">
    <property type="term" value="P:DNA recombination"/>
    <property type="evidence" value="ECO:0007669"/>
    <property type="project" value="UniProtKB-UniRule"/>
</dbReference>
<evidence type="ECO:0000256" key="3">
    <source>
        <dbReference type="ARBA" id="ARBA00005446"/>
    </source>
</evidence>
<dbReference type="InterPro" id="IPR014001">
    <property type="entry name" value="Helicase_ATP-bd"/>
</dbReference>
<evidence type="ECO:0000256" key="9">
    <source>
        <dbReference type="ARBA" id="ARBA00022833"/>
    </source>
</evidence>
<evidence type="ECO:0000256" key="6">
    <source>
        <dbReference type="ARBA" id="ARBA00022763"/>
    </source>
</evidence>
<evidence type="ECO:0000259" key="18">
    <source>
        <dbReference type="PROSITE" id="PS51192"/>
    </source>
</evidence>
<dbReference type="NCBIfam" id="TIGR01389">
    <property type="entry name" value="recQ"/>
    <property type="match status" value="1"/>
</dbReference>
<dbReference type="PROSITE" id="PS50967">
    <property type="entry name" value="HRDC"/>
    <property type="match status" value="1"/>
</dbReference>
<dbReference type="GO" id="GO:0009378">
    <property type="term" value="F:four-way junction helicase activity"/>
    <property type="evidence" value="ECO:0007669"/>
    <property type="project" value="TreeGrafter"/>
</dbReference>
<dbReference type="InterPro" id="IPR010997">
    <property type="entry name" value="HRDC-like_sf"/>
</dbReference>
<dbReference type="SUPFAM" id="SSF46785">
    <property type="entry name" value="Winged helix' DNA-binding domain"/>
    <property type="match status" value="1"/>
</dbReference>
<dbReference type="PROSITE" id="PS51192">
    <property type="entry name" value="HELICASE_ATP_BIND_1"/>
    <property type="match status" value="1"/>
</dbReference>
<keyword evidence="4" id="KW-0479">Metal-binding</keyword>
<dbReference type="GO" id="GO:0005737">
    <property type="term" value="C:cytoplasm"/>
    <property type="evidence" value="ECO:0007669"/>
    <property type="project" value="TreeGrafter"/>
</dbReference>
<proteinExistence type="inferred from homology"/>
<evidence type="ECO:0000256" key="14">
    <source>
        <dbReference type="ARBA" id="ARBA00023235"/>
    </source>
</evidence>
<sequence length="713" mass="79955">MLHQARTILKEYFGYSQFREGQEQIIENILAGHDTVGIMPTGGGKSITYQVPALVFDGITLVISPLISLMKDQVDALQQAGIAAAYINSSLSSSEISQRMGEAAAGEYKLLYLAPERLESQVFLDELLSLPVSLVAVDEAHCISQWGHDFRPSYLRIQTLFQKFEKKPVVLALTATATPQVREDICSTLNIPEQHTVITGFERSNLSFQLIKGQDRLHFLLNYIQKNAQEAGIIYAATRKNVEQLFEKLQKSGIAAGKYHAGLSGDERDSEQEKFLNDEVQVMVATNAFGMGIDKSNVRYTIHFQVPKNMESYYQEAGRAGRDGLPSECILLFSEQDVQLQRYLIDQSDSVSHKQNELEKLQSMREYCYTENCLQGFIMNYFGDRDIKPCGRCSNCLDERVSVDVTRDAQMVLSCIIRMNERFGKTLVAQVLTGSSNKKVSELGFNKLTTFGLLKERSVKDVAEFIDYLTSEQFIGVTGGQFPLLFVTDKGKSVLKGHNKVNRKETVQVIEVIKADGLFESLRSLRKEIAAAEGVPPFVIFSDLTLKDMCSKLPVTLEHMGEVKGVGAQKLDKYGKDFIEKIQEYLTEHPEHEPVIETVSAAPKKKKAAATENSYLESYERFMAGESIKDISKARDLSSNTVENHIVRCVEEGKPLIWENLWTASQEIEIEEAARSAGTDFLKPIKELLPAEISYFMIKVWLGKNKASSSIKI</sequence>
<dbReference type="GO" id="GO:0016787">
    <property type="term" value="F:hydrolase activity"/>
    <property type="evidence" value="ECO:0007669"/>
    <property type="project" value="UniProtKB-KW"/>
</dbReference>
<dbReference type="InterPro" id="IPR002121">
    <property type="entry name" value="HRDC_dom"/>
</dbReference>
<dbReference type="EC" id="5.6.2.4" evidence="16"/>
<keyword evidence="9" id="KW-0862">Zinc</keyword>
<comment type="cofactor">
    <cofactor evidence="2">
        <name>Zn(2+)</name>
        <dbReference type="ChEBI" id="CHEBI:29105"/>
    </cofactor>
</comment>
<dbReference type="CDD" id="cd18794">
    <property type="entry name" value="SF2_C_RecQ"/>
    <property type="match status" value="1"/>
</dbReference>
<keyword evidence="5" id="KW-0547">Nucleotide-binding</keyword>
<evidence type="ECO:0000256" key="2">
    <source>
        <dbReference type="ARBA" id="ARBA00001947"/>
    </source>
</evidence>
<dbReference type="Proteomes" id="UP000234748">
    <property type="component" value="Unassembled WGS sequence"/>
</dbReference>
<dbReference type="InterPro" id="IPR006293">
    <property type="entry name" value="DNA_helicase_ATP-dep_RecQ_bac"/>
</dbReference>
<dbReference type="Gene3D" id="1.10.150.80">
    <property type="entry name" value="HRDC domain"/>
    <property type="match status" value="1"/>
</dbReference>
<dbReference type="GO" id="GO:0043138">
    <property type="term" value="F:3'-5' DNA helicase activity"/>
    <property type="evidence" value="ECO:0007669"/>
    <property type="project" value="UniProtKB-EC"/>
</dbReference>
<dbReference type="AlphaFoldDB" id="A0A2N5M6K7"/>
<dbReference type="NCBIfam" id="TIGR00614">
    <property type="entry name" value="recQ_fam"/>
    <property type="match status" value="1"/>
</dbReference>
<dbReference type="InterPro" id="IPR036388">
    <property type="entry name" value="WH-like_DNA-bd_sf"/>
</dbReference>
<keyword evidence="10" id="KW-0067">ATP-binding</keyword>
<dbReference type="InterPro" id="IPR011545">
    <property type="entry name" value="DEAD/DEAH_box_helicase_dom"/>
</dbReference>
<name>A0A2N5M6K7_9BACI</name>
<dbReference type="GO" id="GO:0003677">
    <property type="term" value="F:DNA binding"/>
    <property type="evidence" value="ECO:0007669"/>
    <property type="project" value="UniProtKB-KW"/>
</dbReference>
<evidence type="ECO:0000256" key="16">
    <source>
        <dbReference type="NCBIfam" id="TIGR01389"/>
    </source>
</evidence>
<dbReference type="Pfam" id="PF16124">
    <property type="entry name" value="RecQ_Zn_bind"/>
    <property type="match status" value="1"/>
</dbReference>
<keyword evidence="8 20" id="KW-0347">Helicase</keyword>
<dbReference type="SUPFAM" id="SSF47819">
    <property type="entry name" value="HRDC-like"/>
    <property type="match status" value="1"/>
</dbReference>
<feature type="domain" description="Helicase C-terminal" evidence="19">
    <location>
        <begin position="216"/>
        <end position="365"/>
    </location>
</feature>
<dbReference type="GO" id="GO:0030894">
    <property type="term" value="C:replisome"/>
    <property type="evidence" value="ECO:0007669"/>
    <property type="project" value="TreeGrafter"/>
</dbReference>
<dbReference type="GO" id="GO:0005524">
    <property type="term" value="F:ATP binding"/>
    <property type="evidence" value="ECO:0007669"/>
    <property type="project" value="UniProtKB-KW"/>
</dbReference>
<keyword evidence="13" id="KW-0234">DNA repair</keyword>
<evidence type="ECO:0000256" key="13">
    <source>
        <dbReference type="ARBA" id="ARBA00023204"/>
    </source>
</evidence>
<dbReference type="SMART" id="SM00487">
    <property type="entry name" value="DEXDc"/>
    <property type="match status" value="1"/>
</dbReference>
<keyword evidence="12" id="KW-0233">DNA recombination</keyword>
<evidence type="ECO:0000259" key="19">
    <source>
        <dbReference type="PROSITE" id="PS51194"/>
    </source>
</evidence>
<comment type="caution">
    <text evidence="20">The sequence shown here is derived from an EMBL/GenBank/DDBJ whole genome shotgun (WGS) entry which is preliminary data.</text>
</comment>
<dbReference type="GO" id="GO:0043590">
    <property type="term" value="C:bacterial nucleoid"/>
    <property type="evidence" value="ECO:0007669"/>
    <property type="project" value="TreeGrafter"/>
</dbReference>
<dbReference type="Pfam" id="PF09382">
    <property type="entry name" value="RQC"/>
    <property type="match status" value="1"/>
</dbReference>
<dbReference type="InterPro" id="IPR001650">
    <property type="entry name" value="Helicase_C-like"/>
</dbReference>
<dbReference type="SUPFAM" id="SSF52540">
    <property type="entry name" value="P-loop containing nucleoside triphosphate hydrolases"/>
    <property type="match status" value="1"/>
</dbReference>
<dbReference type="PROSITE" id="PS51194">
    <property type="entry name" value="HELICASE_CTER"/>
    <property type="match status" value="1"/>
</dbReference>
<evidence type="ECO:0000256" key="10">
    <source>
        <dbReference type="ARBA" id="ARBA00022840"/>
    </source>
</evidence>
<reference evidence="20 21" key="1">
    <citation type="submission" date="2017-11" db="EMBL/GenBank/DDBJ databases">
        <title>Comparitive Functional Genomics of Dry Heat Resistant strains isolated from the Viking Spacecraft.</title>
        <authorList>
            <person name="Seuylemezian A."/>
            <person name="Cooper K."/>
            <person name="Vaishampayan P."/>
        </authorList>
    </citation>
    <scope>NUCLEOTIDE SEQUENCE [LARGE SCALE GENOMIC DNA]</scope>
    <source>
        <strain evidence="20 21">V1-29</strain>
    </source>
</reference>
<dbReference type="RefSeq" id="WP_101641671.1">
    <property type="nucleotide sequence ID" value="NZ_PGUY01000030.1"/>
</dbReference>
<evidence type="ECO:0000313" key="20">
    <source>
        <dbReference type="EMBL" id="PLT30008.1"/>
    </source>
</evidence>
<evidence type="ECO:0000313" key="21">
    <source>
        <dbReference type="Proteomes" id="UP000234748"/>
    </source>
</evidence>
<comment type="catalytic activity">
    <reaction evidence="15">
        <text>Couples ATP hydrolysis with the unwinding of duplex DNA by translocating in the 3'-5' direction.</text>
        <dbReference type="EC" id="5.6.2.4"/>
    </reaction>
</comment>
<organism evidence="20 21">
    <name type="scientific">Peribacillus deserti</name>
    <dbReference type="NCBI Taxonomy" id="673318"/>
    <lineage>
        <taxon>Bacteria</taxon>
        <taxon>Bacillati</taxon>
        <taxon>Bacillota</taxon>
        <taxon>Bacilli</taxon>
        <taxon>Bacillales</taxon>
        <taxon>Bacillaceae</taxon>
        <taxon>Peribacillus</taxon>
    </lineage>
</organism>
<accession>A0A2N5M6K7</accession>
<feature type="domain" description="HRDC" evidence="17">
    <location>
        <begin position="512"/>
        <end position="592"/>
    </location>
</feature>
<dbReference type="GO" id="GO:0006281">
    <property type="term" value="P:DNA repair"/>
    <property type="evidence" value="ECO:0007669"/>
    <property type="project" value="UniProtKB-KW"/>
</dbReference>
<evidence type="ECO:0000256" key="5">
    <source>
        <dbReference type="ARBA" id="ARBA00022741"/>
    </source>
</evidence>
<protein>
    <recommendedName>
        <fullName evidence="16">DNA helicase RecQ</fullName>
        <ecNumber evidence="16">5.6.2.4</ecNumber>
    </recommendedName>
</protein>
<dbReference type="InterPro" id="IPR032284">
    <property type="entry name" value="RecQ_Zn-bd"/>
</dbReference>
<dbReference type="GO" id="GO:0009432">
    <property type="term" value="P:SOS response"/>
    <property type="evidence" value="ECO:0007669"/>
    <property type="project" value="UniProtKB-UniRule"/>
</dbReference>
<keyword evidence="14" id="KW-0413">Isomerase</keyword>
<dbReference type="InterPro" id="IPR029491">
    <property type="entry name" value="Helicase_HTH"/>
</dbReference>
<dbReference type="InterPro" id="IPR044876">
    <property type="entry name" value="HRDC_dom_sf"/>
</dbReference>